<sequence length="54" mass="6758">MDDEYQYKFLYDYDGLNQMIREDYKDYNNSSNSYTKVFEYDNYANLLSKKKYSY</sequence>
<keyword evidence="2" id="KW-1185">Reference proteome</keyword>
<accession>U2DQH1</accession>
<gene>
    <name evidence="1" type="ORF">HLPCO_003183</name>
</gene>
<protein>
    <submittedName>
        <fullName evidence="1">Uncharacterized protein</fullName>
    </submittedName>
</protein>
<reference evidence="1 2" key="2">
    <citation type="journal article" date="2013" name="PLoS ONE">
        <title>INDIGO - INtegrated Data Warehouse of MIcrobial GenOmes with Examples from the Red Sea Extremophiles.</title>
        <authorList>
            <person name="Alam I."/>
            <person name="Antunes A."/>
            <person name="Kamau A.A."/>
            <person name="Ba Alawi W."/>
            <person name="Kalkatawi M."/>
            <person name="Stingl U."/>
            <person name="Bajic V.B."/>
        </authorList>
    </citation>
    <scope>NUCLEOTIDE SEQUENCE [LARGE SCALE GENOMIC DNA]</scope>
    <source>
        <strain evidence="1 2">SSD-17B</strain>
    </source>
</reference>
<dbReference type="Proteomes" id="UP000005707">
    <property type="component" value="Unassembled WGS sequence"/>
</dbReference>
<reference evidence="1 2" key="1">
    <citation type="journal article" date="2011" name="J. Bacteriol.">
        <title>Genome sequence of Haloplasma contractile, an unusual contractile bacterium from a deep-sea anoxic brine lake.</title>
        <authorList>
            <person name="Antunes A."/>
            <person name="Alam I."/>
            <person name="El Dorry H."/>
            <person name="Siam R."/>
            <person name="Robertson A."/>
            <person name="Bajic V.B."/>
            <person name="Stingl U."/>
        </authorList>
    </citation>
    <scope>NUCLEOTIDE SEQUENCE [LARGE SCALE GENOMIC DNA]</scope>
    <source>
        <strain evidence="1 2">SSD-17B</strain>
    </source>
</reference>
<dbReference type="EMBL" id="AFNU02000029">
    <property type="protein sequence ID" value="ERJ10867.1"/>
    <property type="molecule type" value="Genomic_DNA"/>
</dbReference>
<feature type="non-terminal residue" evidence="1">
    <location>
        <position position="54"/>
    </location>
</feature>
<comment type="caution">
    <text evidence="1">The sequence shown here is derived from an EMBL/GenBank/DDBJ whole genome shotgun (WGS) entry which is preliminary data.</text>
</comment>
<evidence type="ECO:0000313" key="2">
    <source>
        <dbReference type="Proteomes" id="UP000005707"/>
    </source>
</evidence>
<dbReference type="InParanoid" id="U2DQH1"/>
<proteinExistence type="predicted"/>
<organism evidence="1 2">
    <name type="scientific">Haloplasma contractile SSD-17B</name>
    <dbReference type="NCBI Taxonomy" id="1033810"/>
    <lineage>
        <taxon>Bacteria</taxon>
        <taxon>Bacillati</taxon>
        <taxon>Mycoplasmatota</taxon>
        <taxon>Mollicutes</taxon>
        <taxon>Haloplasmatales</taxon>
        <taxon>Haloplasmataceae</taxon>
        <taxon>Haloplasma</taxon>
    </lineage>
</organism>
<dbReference type="AlphaFoldDB" id="U2DQH1"/>
<name>U2DQH1_9MOLU</name>
<evidence type="ECO:0000313" key="1">
    <source>
        <dbReference type="EMBL" id="ERJ10867.1"/>
    </source>
</evidence>